<proteinExistence type="predicted"/>
<dbReference type="AlphaFoldDB" id="A0A3N4HKN8"/>
<gene>
    <name evidence="1" type="ORF">BJ508DRAFT_314496</name>
</gene>
<name>A0A3N4HKN8_ASCIM</name>
<keyword evidence="2" id="KW-1185">Reference proteome</keyword>
<accession>A0A3N4HKN8</accession>
<dbReference type="EMBL" id="ML119850">
    <property type="protein sequence ID" value="RPA72701.1"/>
    <property type="molecule type" value="Genomic_DNA"/>
</dbReference>
<dbReference type="Proteomes" id="UP000275078">
    <property type="component" value="Unassembled WGS sequence"/>
</dbReference>
<evidence type="ECO:0000313" key="1">
    <source>
        <dbReference type="EMBL" id="RPA72701.1"/>
    </source>
</evidence>
<protein>
    <submittedName>
        <fullName evidence="1">Uncharacterized protein</fullName>
    </submittedName>
</protein>
<organism evidence="1 2">
    <name type="scientific">Ascobolus immersus RN42</name>
    <dbReference type="NCBI Taxonomy" id="1160509"/>
    <lineage>
        <taxon>Eukaryota</taxon>
        <taxon>Fungi</taxon>
        <taxon>Dikarya</taxon>
        <taxon>Ascomycota</taxon>
        <taxon>Pezizomycotina</taxon>
        <taxon>Pezizomycetes</taxon>
        <taxon>Pezizales</taxon>
        <taxon>Ascobolaceae</taxon>
        <taxon>Ascobolus</taxon>
    </lineage>
</organism>
<sequence>MSLDFSAKAEQVPVRIQLKGSNVWEVPTSSSKVRNMLEADSRRDLEDRTVAGILKMFQRTKNHGPQKRIKQAPIAGATPTPTRGGLGMHAVYLKLHEVDLSRTKGMTSTSPVASTRDRSHTYQSRIPYQLHAITSSLLAATLVYLELVITTARAAHQLAWACAAWLLHMSKRPNVGQMRPLCRLTARLHFKAPSLHMVHA</sequence>
<reference evidence="1 2" key="1">
    <citation type="journal article" date="2018" name="Nat. Ecol. Evol.">
        <title>Pezizomycetes genomes reveal the molecular basis of ectomycorrhizal truffle lifestyle.</title>
        <authorList>
            <person name="Murat C."/>
            <person name="Payen T."/>
            <person name="Noel B."/>
            <person name="Kuo A."/>
            <person name="Morin E."/>
            <person name="Chen J."/>
            <person name="Kohler A."/>
            <person name="Krizsan K."/>
            <person name="Balestrini R."/>
            <person name="Da Silva C."/>
            <person name="Montanini B."/>
            <person name="Hainaut M."/>
            <person name="Levati E."/>
            <person name="Barry K.W."/>
            <person name="Belfiori B."/>
            <person name="Cichocki N."/>
            <person name="Clum A."/>
            <person name="Dockter R.B."/>
            <person name="Fauchery L."/>
            <person name="Guy J."/>
            <person name="Iotti M."/>
            <person name="Le Tacon F."/>
            <person name="Lindquist E.A."/>
            <person name="Lipzen A."/>
            <person name="Malagnac F."/>
            <person name="Mello A."/>
            <person name="Molinier V."/>
            <person name="Miyauchi S."/>
            <person name="Poulain J."/>
            <person name="Riccioni C."/>
            <person name="Rubini A."/>
            <person name="Sitrit Y."/>
            <person name="Splivallo R."/>
            <person name="Traeger S."/>
            <person name="Wang M."/>
            <person name="Zifcakova L."/>
            <person name="Wipf D."/>
            <person name="Zambonelli A."/>
            <person name="Paolocci F."/>
            <person name="Nowrousian M."/>
            <person name="Ottonello S."/>
            <person name="Baldrian P."/>
            <person name="Spatafora J.W."/>
            <person name="Henrissat B."/>
            <person name="Nagy L.G."/>
            <person name="Aury J.M."/>
            <person name="Wincker P."/>
            <person name="Grigoriev I.V."/>
            <person name="Bonfante P."/>
            <person name="Martin F.M."/>
        </authorList>
    </citation>
    <scope>NUCLEOTIDE SEQUENCE [LARGE SCALE GENOMIC DNA]</scope>
    <source>
        <strain evidence="1 2">RN42</strain>
    </source>
</reference>
<evidence type="ECO:0000313" key="2">
    <source>
        <dbReference type="Proteomes" id="UP000275078"/>
    </source>
</evidence>